<dbReference type="AlphaFoldDB" id="A0A0A9DCI6"/>
<feature type="region of interest" description="Disordered" evidence="1">
    <location>
        <begin position="34"/>
        <end position="83"/>
    </location>
</feature>
<proteinExistence type="predicted"/>
<reference evidence="2" key="1">
    <citation type="submission" date="2014-09" db="EMBL/GenBank/DDBJ databases">
        <authorList>
            <person name="Magalhaes I.L.F."/>
            <person name="Oliveira U."/>
            <person name="Santos F.R."/>
            <person name="Vidigal T.H.D.A."/>
            <person name="Brescovit A.D."/>
            <person name="Santos A.J."/>
        </authorList>
    </citation>
    <scope>NUCLEOTIDE SEQUENCE</scope>
    <source>
        <tissue evidence="2">Shoot tissue taken approximately 20 cm above the soil surface</tissue>
    </source>
</reference>
<sequence>MREMSLVFLHCCSAPETVTASVAARSPPSMSWFTSPAASMASMSSNPSSGRQSTCAGRPPTSQISSSSFCAGPRNLDRPSTAA</sequence>
<feature type="compositionally biased region" description="Polar residues" evidence="1">
    <location>
        <begin position="50"/>
        <end position="69"/>
    </location>
</feature>
<feature type="compositionally biased region" description="Low complexity" evidence="1">
    <location>
        <begin position="35"/>
        <end position="49"/>
    </location>
</feature>
<evidence type="ECO:0000256" key="1">
    <source>
        <dbReference type="SAM" id="MobiDB-lite"/>
    </source>
</evidence>
<dbReference type="EMBL" id="GBRH01214525">
    <property type="protein sequence ID" value="JAD83370.1"/>
    <property type="molecule type" value="Transcribed_RNA"/>
</dbReference>
<reference evidence="2" key="2">
    <citation type="journal article" date="2015" name="Data Brief">
        <title>Shoot transcriptome of the giant reed, Arundo donax.</title>
        <authorList>
            <person name="Barrero R.A."/>
            <person name="Guerrero F.D."/>
            <person name="Moolhuijzen P."/>
            <person name="Goolsby J.A."/>
            <person name="Tidwell J."/>
            <person name="Bellgard S.E."/>
            <person name="Bellgard M.I."/>
        </authorList>
    </citation>
    <scope>NUCLEOTIDE SEQUENCE</scope>
    <source>
        <tissue evidence="2">Shoot tissue taken approximately 20 cm above the soil surface</tissue>
    </source>
</reference>
<organism evidence="2">
    <name type="scientific">Arundo donax</name>
    <name type="common">Giant reed</name>
    <name type="synonym">Donax arundinaceus</name>
    <dbReference type="NCBI Taxonomy" id="35708"/>
    <lineage>
        <taxon>Eukaryota</taxon>
        <taxon>Viridiplantae</taxon>
        <taxon>Streptophyta</taxon>
        <taxon>Embryophyta</taxon>
        <taxon>Tracheophyta</taxon>
        <taxon>Spermatophyta</taxon>
        <taxon>Magnoliopsida</taxon>
        <taxon>Liliopsida</taxon>
        <taxon>Poales</taxon>
        <taxon>Poaceae</taxon>
        <taxon>PACMAD clade</taxon>
        <taxon>Arundinoideae</taxon>
        <taxon>Arundineae</taxon>
        <taxon>Arundo</taxon>
    </lineage>
</organism>
<name>A0A0A9DCI6_ARUDO</name>
<protein>
    <submittedName>
        <fullName evidence="2">Uncharacterized protein</fullName>
    </submittedName>
</protein>
<accession>A0A0A9DCI6</accession>
<evidence type="ECO:0000313" key="2">
    <source>
        <dbReference type="EMBL" id="JAD83370.1"/>
    </source>
</evidence>